<feature type="domain" description="Aminoglycoside phosphotransferase" evidence="2">
    <location>
        <begin position="43"/>
        <end position="240"/>
    </location>
</feature>
<dbReference type="Gene3D" id="3.90.1200.10">
    <property type="match status" value="1"/>
</dbReference>
<dbReference type="AlphaFoldDB" id="A0A2A8UBR8"/>
<comment type="similarity">
    <text evidence="1">Belongs to the pseudomonas-type ThrB family.</text>
</comment>
<sequence length="337" mass="39164">MFENTTIQRILQEFHIHEPFHYEVTRFSKDKDILIACSTTTYKLLIRLYRDSFTTIEGLQTQGELCRAFIKNGIPVSKRFQTTGGHYYLPAHSFEIPFPITVEEWLPGREMEDQEVTKSLLHTLGRLLGTTHVVSEKHHIHFDYGTYWGMFGGNTSDEPGIYDDIELEANNLKKCLQESVINQTLVDEVFTVFNEKRKQLYKVWSELPKGAVQGDLSPNNILLDDNGAFQSLIDFNIAGNEVFINHLAGEGIFLAYELMGDDKDECFYEFLSAYMKERPLSKLEKETLSLIIQVVRPFRFRRTQKVIQLMNEKRFTDVERELSTMLDLLQHEKEGDI</sequence>
<dbReference type="EMBL" id="NUJQ01000018">
    <property type="protein sequence ID" value="PGQ08370.1"/>
    <property type="molecule type" value="Genomic_DNA"/>
</dbReference>
<gene>
    <name evidence="3" type="ORF">COA08_15135</name>
</gene>
<dbReference type="InterPro" id="IPR050249">
    <property type="entry name" value="Pseudomonas-type_ThrB"/>
</dbReference>
<dbReference type="PANTHER" id="PTHR21064">
    <property type="entry name" value="AMINOGLYCOSIDE PHOSPHOTRANSFERASE DOMAIN-CONTAINING PROTEIN-RELATED"/>
    <property type="match status" value="1"/>
</dbReference>
<name>A0A2A8UBR8_BACCE</name>
<dbReference type="Pfam" id="PF01636">
    <property type="entry name" value="APH"/>
    <property type="match status" value="1"/>
</dbReference>
<reference evidence="3 4" key="1">
    <citation type="submission" date="2017-09" db="EMBL/GenBank/DDBJ databases">
        <title>Large-scale bioinformatics analysis of Bacillus genomes uncovers conserved roles of natural products in bacterial physiology.</title>
        <authorList>
            <consortium name="Agbiome Team Llc"/>
            <person name="Bleich R.M."/>
            <person name="Grubbs K.J."/>
            <person name="Santa Maria K.C."/>
            <person name="Allen S.E."/>
            <person name="Farag S."/>
            <person name="Shank E.A."/>
            <person name="Bowers A."/>
        </authorList>
    </citation>
    <scope>NUCLEOTIDE SEQUENCE [LARGE SCALE GENOMIC DNA]</scope>
    <source>
        <strain evidence="3 4">AFS046104</strain>
    </source>
</reference>
<dbReference type="InterPro" id="IPR011009">
    <property type="entry name" value="Kinase-like_dom_sf"/>
</dbReference>
<evidence type="ECO:0000313" key="4">
    <source>
        <dbReference type="Proteomes" id="UP000221438"/>
    </source>
</evidence>
<evidence type="ECO:0000313" key="3">
    <source>
        <dbReference type="EMBL" id="PGQ08370.1"/>
    </source>
</evidence>
<protein>
    <recommendedName>
        <fullName evidence="2">Aminoglycoside phosphotransferase domain-containing protein</fullName>
    </recommendedName>
</protein>
<dbReference type="SUPFAM" id="SSF56112">
    <property type="entry name" value="Protein kinase-like (PK-like)"/>
    <property type="match status" value="1"/>
</dbReference>
<dbReference type="GO" id="GO:0019202">
    <property type="term" value="F:amino acid kinase activity"/>
    <property type="evidence" value="ECO:0007669"/>
    <property type="project" value="TreeGrafter"/>
</dbReference>
<dbReference type="InterPro" id="IPR002575">
    <property type="entry name" value="Aminoglycoside_PTrfase"/>
</dbReference>
<dbReference type="PANTHER" id="PTHR21064:SF6">
    <property type="entry name" value="AMINOGLYCOSIDE PHOSPHOTRANSFERASE DOMAIN-CONTAINING PROTEIN"/>
    <property type="match status" value="1"/>
</dbReference>
<accession>A0A2A8UBR8</accession>
<dbReference type="RefSeq" id="WP_097832357.1">
    <property type="nucleotide sequence ID" value="NZ_NTUE01000002.1"/>
</dbReference>
<proteinExistence type="inferred from homology"/>
<organism evidence="3 4">
    <name type="scientific">Bacillus cereus</name>
    <dbReference type="NCBI Taxonomy" id="1396"/>
    <lineage>
        <taxon>Bacteria</taxon>
        <taxon>Bacillati</taxon>
        <taxon>Bacillota</taxon>
        <taxon>Bacilli</taxon>
        <taxon>Bacillales</taxon>
        <taxon>Bacillaceae</taxon>
        <taxon>Bacillus</taxon>
        <taxon>Bacillus cereus group</taxon>
    </lineage>
</organism>
<dbReference type="Proteomes" id="UP000221438">
    <property type="component" value="Unassembled WGS sequence"/>
</dbReference>
<comment type="caution">
    <text evidence="3">The sequence shown here is derived from an EMBL/GenBank/DDBJ whole genome shotgun (WGS) entry which is preliminary data.</text>
</comment>
<evidence type="ECO:0000256" key="1">
    <source>
        <dbReference type="ARBA" id="ARBA00038240"/>
    </source>
</evidence>
<evidence type="ECO:0000259" key="2">
    <source>
        <dbReference type="Pfam" id="PF01636"/>
    </source>
</evidence>